<sequence length="142" mass="16263">MCGGNRGVEELKKKSLKDGGSDDVLKRLKNQVAESEKMAGEALQLCEKLVEKPFSMAIRQVLYRNPEVDFNLHGINPYHEFHGGKLFVMVGEDRRGLDDILYELWLIPRSVLGPFIKYQHTDVVALNYARYQSWMTDGPYCP</sequence>
<comment type="caution">
    <text evidence="1">The sequence shown here is derived from an EMBL/GenBank/DDBJ whole genome shotgun (WGS) entry which is preliminary data.</text>
</comment>
<reference evidence="1 2" key="1">
    <citation type="submission" date="2024-01" db="EMBL/GenBank/DDBJ databases">
        <title>The genomes of 5 underutilized Papilionoideae crops provide insights into root nodulation and disease resistance.</title>
        <authorList>
            <person name="Yuan L."/>
        </authorList>
    </citation>
    <scope>NUCLEOTIDE SEQUENCE [LARGE SCALE GENOMIC DNA]</scope>
    <source>
        <strain evidence="1">LY-2023</strain>
        <tissue evidence="1">Leaf</tissue>
    </source>
</reference>
<accession>A0AAN9JRT7</accession>
<keyword evidence="2" id="KW-1185">Reference proteome</keyword>
<dbReference type="AlphaFoldDB" id="A0AAN9JRT7"/>
<gene>
    <name evidence="1" type="ORF">RJT34_13838</name>
</gene>
<organism evidence="1 2">
    <name type="scientific">Clitoria ternatea</name>
    <name type="common">Butterfly pea</name>
    <dbReference type="NCBI Taxonomy" id="43366"/>
    <lineage>
        <taxon>Eukaryota</taxon>
        <taxon>Viridiplantae</taxon>
        <taxon>Streptophyta</taxon>
        <taxon>Embryophyta</taxon>
        <taxon>Tracheophyta</taxon>
        <taxon>Spermatophyta</taxon>
        <taxon>Magnoliopsida</taxon>
        <taxon>eudicotyledons</taxon>
        <taxon>Gunneridae</taxon>
        <taxon>Pentapetalae</taxon>
        <taxon>rosids</taxon>
        <taxon>fabids</taxon>
        <taxon>Fabales</taxon>
        <taxon>Fabaceae</taxon>
        <taxon>Papilionoideae</taxon>
        <taxon>50 kb inversion clade</taxon>
        <taxon>NPAAA clade</taxon>
        <taxon>indigoferoid/millettioid clade</taxon>
        <taxon>Phaseoleae</taxon>
        <taxon>Clitoria</taxon>
    </lineage>
</organism>
<evidence type="ECO:0000313" key="2">
    <source>
        <dbReference type="Proteomes" id="UP001359559"/>
    </source>
</evidence>
<name>A0AAN9JRT7_CLITE</name>
<proteinExistence type="predicted"/>
<protein>
    <submittedName>
        <fullName evidence="1">Uncharacterized protein</fullName>
    </submittedName>
</protein>
<dbReference type="EMBL" id="JAYKXN010000003">
    <property type="protein sequence ID" value="KAK7302941.1"/>
    <property type="molecule type" value="Genomic_DNA"/>
</dbReference>
<dbReference type="Proteomes" id="UP001359559">
    <property type="component" value="Unassembled WGS sequence"/>
</dbReference>
<evidence type="ECO:0000313" key="1">
    <source>
        <dbReference type="EMBL" id="KAK7302941.1"/>
    </source>
</evidence>